<name>A0A4R2H5E7_9SPHI</name>
<reference evidence="2" key="1">
    <citation type="journal article" date="2014" name="Int. J. Syst. Evol. Microbiol.">
        <title>Complete genome of a new Firmicutes species belonging to the dominant human colonic microbiota ('Ruminococcus bicirculans') reveals two chromosomes and a selective capacity to utilize plant glucans.</title>
        <authorList>
            <consortium name="NISC Comparative Sequencing Program"/>
            <person name="Wegmann U."/>
            <person name="Louis P."/>
            <person name="Goesmann A."/>
            <person name="Henrissat B."/>
            <person name="Duncan S.H."/>
            <person name="Flint H.J."/>
        </authorList>
    </citation>
    <scope>NUCLEOTIDE SEQUENCE</scope>
    <source>
        <strain evidence="2">CGMCC 1.15644</strain>
    </source>
</reference>
<dbReference type="SUPFAM" id="SSF82185">
    <property type="entry name" value="Histone H3 K4-specific methyltransferase SET7/9 N-terminal domain"/>
    <property type="match status" value="1"/>
</dbReference>
<reference evidence="5" key="2">
    <citation type="journal article" date="2019" name="Int. J. Syst. Evol. Microbiol.">
        <title>The Global Catalogue of Microorganisms (GCM) 10K type strain sequencing project: providing services to taxonomists for standard genome sequencing and annotation.</title>
        <authorList>
            <consortium name="The Broad Institute Genomics Platform"/>
            <consortium name="The Broad Institute Genome Sequencing Center for Infectious Disease"/>
            <person name="Wu L."/>
            <person name="Ma J."/>
        </authorList>
    </citation>
    <scope>NUCLEOTIDE SEQUENCE [LARGE SCALE GENOMIC DNA]</scope>
    <source>
        <strain evidence="5">CGMCC 1.15644</strain>
    </source>
</reference>
<accession>A0A4R2H5E7</accession>
<comment type="caution">
    <text evidence="3">The sequence shown here is derived from an EMBL/GenBank/DDBJ whole genome shotgun (WGS) entry which is preliminary data.</text>
</comment>
<dbReference type="EMBL" id="BMJO01000007">
    <property type="protein sequence ID" value="GGE68018.1"/>
    <property type="molecule type" value="Genomic_DNA"/>
</dbReference>
<reference evidence="3 4" key="3">
    <citation type="submission" date="2019-03" db="EMBL/GenBank/DDBJ databases">
        <title>Genomic Encyclopedia of Type Strains, Phase IV (KMG-IV): sequencing the most valuable type-strain genomes for metagenomic binning, comparative biology and taxonomic classification.</title>
        <authorList>
            <person name="Goeker M."/>
        </authorList>
    </citation>
    <scope>NUCLEOTIDE SEQUENCE [LARGE SCALE GENOMIC DNA]</scope>
    <source>
        <strain evidence="3 4">DSM 103236</strain>
    </source>
</reference>
<dbReference type="OrthoDB" id="797627at2"/>
<dbReference type="Proteomes" id="UP000295684">
    <property type="component" value="Unassembled WGS sequence"/>
</dbReference>
<evidence type="ECO:0000313" key="2">
    <source>
        <dbReference type="EMBL" id="GGE68018.1"/>
    </source>
</evidence>
<dbReference type="Proteomes" id="UP000622648">
    <property type="component" value="Unassembled WGS sequence"/>
</dbReference>
<keyword evidence="5" id="KW-1185">Reference proteome</keyword>
<feature type="signal peptide" evidence="1">
    <location>
        <begin position="1"/>
        <end position="18"/>
    </location>
</feature>
<feature type="chain" id="PRO_5020649736" description="GLPGLI family protein" evidence="1">
    <location>
        <begin position="19"/>
        <end position="218"/>
    </location>
</feature>
<evidence type="ECO:0000313" key="4">
    <source>
        <dbReference type="Proteomes" id="UP000295684"/>
    </source>
</evidence>
<keyword evidence="1" id="KW-0732">Signal</keyword>
<gene>
    <name evidence="3" type="ORF">EV200_108218</name>
    <name evidence="2" type="ORF">GCM10011413_38350</name>
</gene>
<dbReference type="AlphaFoldDB" id="A0A4R2H5E7"/>
<evidence type="ECO:0000313" key="5">
    <source>
        <dbReference type="Proteomes" id="UP000622648"/>
    </source>
</evidence>
<protein>
    <recommendedName>
        <fullName evidence="6">GLPGLI family protein</fullName>
    </recommendedName>
</protein>
<sequence length="218" mass="25016">MKTLLTALLLIFTLSAFAQKSDSTIFRSNNIRDRFLERYTVLKSNKNIKNGFAEILFNQKQIASGYYQNNERVNQWKFYFLSGEVEQIYNYSTKKVEFEFESKSTTYHLENVKEGDEIIYPVKIGGAYGAILVMNKISSPVTDLRNKSGKYQVSNSYYLDELGNVTKLEQKVVGSNYSNTKIIDRNLFRPEELACNPGYVNGKPVKSTITISHHLTIN</sequence>
<organism evidence="3 4">
    <name type="scientific">Pedobacter psychrotolerans</name>
    <dbReference type="NCBI Taxonomy" id="1843235"/>
    <lineage>
        <taxon>Bacteria</taxon>
        <taxon>Pseudomonadati</taxon>
        <taxon>Bacteroidota</taxon>
        <taxon>Sphingobacteriia</taxon>
        <taxon>Sphingobacteriales</taxon>
        <taxon>Sphingobacteriaceae</taxon>
        <taxon>Pedobacter</taxon>
    </lineage>
</organism>
<evidence type="ECO:0000313" key="3">
    <source>
        <dbReference type="EMBL" id="TCO20777.1"/>
    </source>
</evidence>
<proteinExistence type="predicted"/>
<evidence type="ECO:0000256" key="1">
    <source>
        <dbReference type="SAM" id="SignalP"/>
    </source>
</evidence>
<dbReference type="RefSeq" id="WP_132535643.1">
    <property type="nucleotide sequence ID" value="NZ_BMJO01000007.1"/>
</dbReference>
<evidence type="ECO:0008006" key="6">
    <source>
        <dbReference type="Google" id="ProtNLM"/>
    </source>
</evidence>
<dbReference type="EMBL" id="SLWO01000008">
    <property type="protein sequence ID" value="TCO20777.1"/>
    <property type="molecule type" value="Genomic_DNA"/>
</dbReference>
<reference evidence="2" key="4">
    <citation type="submission" date="2024-05" db="EMBL/GenBank/DDBJ databases">
        <authorList>
            <person name="Sun Q."/>
            <person name="Zhou Y."/>
        </authorList>
    </citation>
    <scope>NUCLEOTIDE SEQUENCE</scope>
    <source>
        <strain evidence="2">CGMCC 1.15644</strain>
    </source>
</reference>